<dbReference type="GeneID" id="80894342"/>
<evidence type="ECO:0000313" key="2">
    <source>
        <dbReference type="Proteomes" id="UP001144673"/>
    </source>
</evidence>
<dbReference type="AlphaFoldDB" id="A0A9W8QPR0"/>
<dbReference type="RefSeq" id="XP_056060469.1">
    <property type="nucleotide sequence ID" value="XM_056192229.1"/>
</dbReference>
<protein>
    <submittedName>
        <fullName evidence="1">Uncharacterized protein</fullName>
    </submittedName>
</protein>
<dbReference type="EMBL" id="JAJHUN010000001">
    <property type="protein sequence ID" value="KAJ4165554.1"/>
    <property type="molecule type" value="Genomic_DNA"/>
</dbReference>
<dbReference type="Proteomes" id="UP001144673">
    <property type="component" value="Chromosome 1"/>
</dbReference>
<gene>
    <name evidence="1" type="ORF">LMH87_007183</name>
</gene>
<organism evidence="1 2">
    <name type="scientific">Akanthomyces muscarius</name>
    <name type="common">Entomopathogenic fungus</name>
    <name type="synonym">Lecanicillium muscarium</name>
    <dbReference type="NCBI Taxonomy" id="2231603"/>
    <lineage>
        <taxon>Eukaryota</taxon>
        <taxon>Fungi</taxon>
        <taxon>Dikarya</taxon>
        <taxon>Ascomycota</taxon>
        <taxon>Pezizomycotina</taxon>
        <taxon>Sordariomycetes</taxon>
        <taxon>Hypocreomycetidae</taxon>
        <taxon>Hypocreales</taxon>
        <taxon>Cordycipitaceae</taxon>
        <taxon>Akanthomyces</taxon>
    </lineage>
</organism>
<proteinExistence type="predicted"/>
<dbReference type="KEGG" id="amus:LMH87_007183"/>
<reference evidence="1" key="1">
    <citation type="journal article" date="2023" name="Access Microbiol">
        <title>De-novo genome assembly for Akanthomyces muscarius, a biocontrol agent of insect agricultural pests.</title>
        <authorList>
            <person name="Erdos Z."/>
            <person name="Studholme D.J."/>
            <person name="Raymond B."/>
            <person name="Sharma M."/>
        </authorList>
    </citation>
    <scope>NUCLEOTIDE SEQUENCE</scope>
    <source>
        <strain evidence="1">Ve6</strain>
    </source>
</reference>
<evidence type="ECO:0000313" key="1">
    <source>
        <dbReference type="EMBL" id="KAJ4165554.1"/>
    </source>
</evidence>
<accession>A0A9W8QPR0</accession>
<sequence>MVLRWRFRPETFPELPATSSRVIPPSADMVSKHLATQNGLVPPTALASSPAQSLDSLPPRRISRQDWVPLLQLSSLECCEIFPHHGYRRPHSLATRK</sequence>
<name>A0A9W8QPR0_AKAMU</name>
<keyword evidence="2" id="KW-1185">Reference proteome</keyword>
<comment type="caution">
    <text evidence="1">The sequence shown here is derived from an EMBL/GenBank/DDBJ whole genome shotgun (WGS) entry which is preliminary data.</text>
</comment>